<accession>A0A0C2FX68</accession>
<sequence>MTYTCSNAQYPTFTEAERQALLDAHNALRKKIAEGRQPNYEGMLPKAKNMYQLLYDCAMEYELMREMEQCTGRATLSQQYGQNILV</sequence>
<dbReference type="InterPro" id="IPR035940">
    <property type="entry name" value="CAP_sf"/>
</dbReference>
<dbReference type="Pfam" id="PF00188">
    <property type="entry name" value="CAP"/>
    <property type="match status" value="1"/>
</dbReference>
<organism evidence="2 3">
    <name type="scientific">Ancylostoma duodenale</name>
    <dbReference type="NCBI Taxonomy" id="51022"/>
    <lineage>
        <taxon>Eukaryota</taxon>
        <taxon>Metazoa</taxon>
        <taxon>Ecdysozoa</taxon>
        <taxon>Nematoda</taxon>
        <taxon>Chromadorea</taxon>
        <taxon>Rhabditida</taxon>
        <taxon>Rhabditina</taxon>
        <taxon>Rhabditomorpha</taxon>
        <taxon>Strongyloidea</taxon>
        <taxon>Ancylostomatidae</taxon>
        <taxon>Ancylostomatinae</taxon>
        <taxon>Ancylostoma</taxon>
    </lineage>
</organism>
<evidence type="ECO:0000259" key="1">
    <source>
        <dbReference type="Pfam" id="PF00188"/>
    </source>
</evidence>
<dbReference type="AlphaFoldDB" id="A0A0C2FX68"/>
<keyword evidence="3" id="KW-1185">Reference proteome</keyword>
<feature type="domain" description="SCP" evidence="1">
    <location>
        <begin position="22"/>
        <end position="84"/>
    </location>
</feature>
<dbReference type="Proteomes" id="UP000054047">
    <property type="component" value="Unassembled WGS sequence"/>
</dbReference>
<gene>
    <name evidence="2" type="ORF">ANCDUO_16711</name>
</gene>
<evidence type="ECO:0000313" key="2">
    <source>
        <dbReference type="EMBL" id="KIH53170.1"/>
    </source>
</evidence>
<evidence type="ECO:0000313" key="3">
    <source>
        <dbReference type="Proteomes" id="UP000054047"/>
    </source>
</evidence>
<reference evidence="2 3" key="1">
    <citation type="submission" date="2013-12" db="EMBL/GenBank/DDBJ databases">
        <title>Draft genome of the parsitic nematode Ancylostoma duodenale.</title>
        <authorList>
            <person name="Mitreva M."/>
        </authorList>
    </citation>
    <scope>NUCLEOTIDE SEQUENCE [LARGE SCALE GENOMIC DNA]</scope>
    <source>
        <strain evidence="2 3">Zhejiang</strain>
    </source>
</reference>
<dbReference type="OrthoDB" id="414826at2759"/>
<dbReference type="SUPFAM" id="SSF55797">
    <property type="entry name" value="PR-1-like"/>
    <property type="match status" value="1"/>
</dbReference>
<protein>
    <recommendedName>
        <fullName evidence="1">SCP domain-containing protein</fullName>
    </recommendedName>
</protein>
<dbReference type="CDD" id="cd05380">
    <property type="entry name" value="CAP_euk"/>
    <property type="match status" value="1"/>
</dbReference>
<proteinExistence type="predicted"/>
<dbReference type="EMBL" id="KN741885">
    <property type="protein sequence ID" value="KIH53170.1"/>
    <property type="molecule type" value="Genomic_DNA"/>
</dbReference>
<dbReference type="Gene3D" id="3.40.33.10">
    <property type="entry name" value="CAP"/>
    <property type="match status" value="1"/>
</dbReference>
<name>A0A0C2FX68_9BILA</name>
<dbReference type="InterPro" id="IPR014044">
    <property type="entry name" value="CAP_dom"/>
</dbReference>